<dbReference type="EMBL" id="LR796745">
    <property type="protein sequence ID" value="CAB4163648.1"/>
    <property type="molecule type" value="Genomic_DNA"/>
</dbReference>
<protein>
    <submittedName>
        <fullName evidence="1">Uncharacterized protein</fullName>
    </submittedName>
</protein>
<dbReference type="Pfam" id="PF21190">
    <property type="entry name" value="Bbp16"/>
    <property type="match status" value="1"/>
</dbReference>
<name>A0A6J5P2S8_9CAUD</name>
<gene>
    <name evidence="2" type="ORF">UFOVP1148_25</name>
    <name evidence="1" type="ORF">UFOVP809_42</name>
</gene>
<evidence type="ECO:0000313" key="1">
    <source>
        <dbReference type="EMBL" id="CAB4163648.1"/>
    </source>
</evidence>
<accession>A0A6J5P2S8</accession>
<organism evidence="1">
    <name type="scientific">uncultured Caudovirales phage</name>
    <dbReference type="NCBI Taxonomy" id="2100421"/>
    <lineage>
        <taxon>Viruses</taxon>
        <taxon>Duplodnaviria</taxon>
        <taxon>Heunggongvirae</taxon>
        <taxon>Uroviricota</taxon>
        <taxon>Caudoviricetes</taxon>
        <taxon>Peduoviridae</taxon>
        <taxon>Maltschvirus</taxon>
        <taxon>Maltschvirus maltsch</taxon>
    </lineage>
</organism>
<dbReference type="EMBL" id="LR797100">
    <property type="protein sequence ID" value="CAB4186530.1"/>
    <property type="molecule type" value="Genomic_DNA"/>
</dbReference>
<proteinExistence type="predicted"/>
<reference evidence="1" key="1">
    <citation type="submission" date="2020-04" db="EMBL/GenBank/DDBJ databases">
        <authorList>
            <person name="Chiriac C."/>
            <person name="Salcher M."/>
            <person name="Ghai R."/>
            <person name="Kavagutti S V."/>
        </authorList>
    </citation>
    <scope>NUCLEOTIDE SEQUENCE</scope>
</reference>
<dbReference type="Gene3D" id="2.60.120.1110">
    <property type="match status" value="1"/>
</dbReference>
<sequence length="155" mass="15947">MITDNYLRLSGSLTAGSATGQTLTTTANSTNVVDLSLARDVGEGEELYVSFTVGTVFAGGTNVVPTIVVADDTALTTNAVTIGTGGTILTATLAAGYTFAVRLNPIIASLGRRYLGVIYTISGTYTTGTMTADIVTEIQDGKKYYASGIPTLSNT</sequence>
<evidence type="ECO:0000313" key="2">
    <source>
        <dbReference type="EMBL" id="CAB4186530.1"/>
    </source>
</evidence>
<dbReference type="InterPro" id="IPR048922">
    <property type="entry name" value="Bbp16"/>
</dbReference>